<proteinExistence type="predicted"/>
<dbReference type="Proteomes" id="UP000683000">
    <property type="component" value="Unassembled WGS sequence"/>
</dbReference>
<feature type="compositionally biased region" description="Low complexity" evidence="1">
    <location>
        <begin position="550"/>
        <end position="560"/>
    </location>
</feature>
<dbReference type="OrthoDB" id="2130750at2759"/>
<feature type="region of interest" description="Disordered" evidence="1">
    <location>
        <begin position="541"/>
        <end position="560"/>
    </location>
</feature>
<dbReference type="InterPro" id="IPR036859">
    <property type="entry name" value="CAP-Gly_dom_sf"/>
</dbReference>
<gene>
    <name evidence="3" type="ORF">JVT61DRAFT_10758</name>
</gene>
<organism evidence="3 4">
    <name type="scientific">Boletus reticuloceps</name>
    <dbReference type="NCBI Taxonomy" id="495285"/>
    <lineage>
        <taxon>Eukaryota</taxon>
        <taxon>Fungi</taxon>
        <taxon>Dikarya</taxon>
        <taxon>Basidiomycota</taxon>
        <taxon>Agaricomycotina</taxon>
        <taxon>Agaricomycetes</taxon>
        <taxon>Agaricomycetidae</taxon>
        <taxon>Boletales</taxon>
        <taxon>Boletineae</taxon>
        <taxon>Boletaceae</taxon>
        <taxon>Boletoideae</taxon>
        <taxon>Boletus</taxon>
    </lineage>
</organism>
<dbReference type="PROSITE" id="PS50245">
    <property type="entry name" value="CAP_GLY_2"/>
    <property type="match status" value="1"/>
</dbReference>
<dbReference type="EMBL" id="JAGFBS010000041">
    <property type="protein sequence ID" value="KAG6371035.1"/>
    <property type="molecule type" value="Genomic_DNA"/>
</dbReference>
<accession>A0A8I2YFM2</accession>
<evidence type="ECO:0000259" key="2">
    <source>
        <dbReference type="PROSITE" id="PS50245"/>
    </source>
</evidence>
<protein>
    <recommendedName>
        <fullName evidence="2">CAP-Gly domain-containing protein</fullName>
    </recommendedName>
</protein>
<dbReference type="SMART" id="SM01052">
    <property type="entry name" value="CAP_GLY"/>
    <property type="match status" value="1"/>
</dbReference>
<keyword evidence="4" id="KW-1185">Reference proteome</keyword>
<dbReference type="InterPro" id="IPR000938">
    <property type="entry name" value="CAP-Gly_domain"/>
</dbReference>
<dbReference type="PROSITE" id="PS00845">
    <property type="entry name" value="CAP_GLY_1"/>
    <property type="match status" value="1"/>
</dbReference>
<evidence type="ECO:0000256" key="1">
    <source>
        <dbReference type="SAM" id="MobiDB-lite"/>
    </source>
</evidence>
<reference evidence="3" key="1">
    <citation type="submission" date="2021-03" db="EMBL/GenBank/DDBJ databases">
        <title>Evolutionary innovations through gain and loss of genes in the ectomycorrhizal Boletales.</title>
        <authorList>
            <person name="Wu G."/>
            <person name="Miyauchi S."/>
            <person name="Morin E."/>
            <person name="Yang Z.-L."/>
            <person name="Xu J."/>
            <person name="Martin F.M."/>
        </authorList>
    </citation>
    <scope>NUCLEOTIDE SEQUENCE</scope>
    <source>
        <strain evidence="3">BR01</strain>
    </source>
</reference>
<dbReference type="AlphaFoldDB" id="A0A8I2YFM2"/>
<feature type="region of interest" description="Disordered" evidence="1">
    <location>
        <begin position="116"/>
        <end position="144"/>
    </location>
</feature>
<feature type="domain" description="CAP-Gly" evidence="2">
    <location>
        <begin position="342"/>
        <end position="377"/>
    </location>
</feature>
<evidence type="ECO:0000313" key="3">
    <source>
        <dbReference type="EMBL" id="KAG6371035.1"/>
    </source>
</evidence>
<sequence>MKCSSTRDSIRSDFSAASSETLSSTYSSPPSHVNKREYLLAHIRHKDQIIGSLLKHLHNPYMATPLSIDQFKLAISPSDKDNVRVVDWMDRLQSNTHQPGKASAARMEIIREMRCSGQVPSSGAGDRSSASHAMGDSDEAVEVSEKARNALPDITVPIGLLANLSLDKDNKKEKGKGKSRGRLGSGTGTSGAAIKPEEDDDTVVRVQCCARICRLFVDGIKGVANKEYFRPDSRLHTSSSIFQRGPFLFTSAQSHPGIIAKNLKSDIYPVAMHFAKHSGANALIDGWKSVELCQAYILMSIYTVPARRWEEDRRKTDRVLAFANACRGPLQLELLLRSQLTGKWVGIELFKLKGKNDGSIQGIGYFSCRPLYGVFIRPSQVKIIAAEPEQSPVNVSFAFFDLMQSQSSRLLTFSERRVLQLTISTLPVPASFGPVYYALVQQVLRLPPARPAQSNPHRRGLLCSHHQAGRVLYISSCTTILPRETYSITHPPITQVLLHQSTIDNVPPSPSKPATCITAPSVSTLSSSQLDKTSIIVPSSRTTVLSPSAPLTSSPQPRLQPLQQSPVLEPASLLSPAQITLSSSLMGVPVSATPSLTNKSGHVRTVSITREPSSPITTRTVEDAELQELRARIRVMEAKQGDDAHQIRELEARLSEAESFVALRPKLQAKPLNQLQTELDAN</sequence>
<dbReference type="Gene3D" id="2.30.30.190">
    <property type="entry name" value="CAP Gly-rich-like domain"/>
    <property type="match status" value="1"/>
</dbReference>
<name>A0A8I2YFM2_9AGAM</name>
<dbReference type="Pfam" id="PF01302">
    <property type="entry name" value="CAP_GLY"/>
    <property type="match status" value="1"/>
</dbReference>
<comment type="caution">
    <text evidence="3">The sequence shown here is derived from an EMBL/GenBank/DDBJ whole genome shotgun (WGS) entry which is preliminary data.</text>
</comment>
<dbReference type="SUPFAM" id="SSF74924">
    <property type="entry name" value="Cap-Gly domain"/>
    <property type="match status" value="1"/>
</dbReference>
<evidence type="ECO:0000313" key="4">
    <source>
        <dbReference type="Proteomes" id="UP000683000"/>
    </source>
</evidence>
<feature type="region of interest" description="Disordered" evidence="1">
    <location>
        <begin position="170"/>
        <end position="196"/>
    </location>
</feature>